<comment type="caution">
    <text evidence="1">The sequence shown here is derived from an EMBL/GenBank/DDBJ whole genome shotgun (WGS) entry which is preliminary data.</text>
</comment>
<accession>A0ACC1IGH2</accession>
<dbReference type="Proteomes" id="UP001150581">
    <property type="component" value="Unassembled WGS sequence"/>
</dbReference>
<name>A0ACC1IGH2_9FUNG</name>
<keyword evidence="2" id="KW-1185">Reference proteome</keyword>
<evidence type="ECO:0000313" key="1">
    <source>
        <dbReference type="EMBL" id="KAJ1893785.1"/>
    </source>
</evidence>
<dbReference type="EMBL" id="JANBPG010000788">
    <property type="protein sequence ID" value="KAJ1893785.1"/>
    <property type="molecule type" value="Genomic_DNA"/>
</dbReference>
<proteinExistence type="predicted"/>
<sequence>MLAACAYAQGPAFDVSALQLGVAADPGVAALAAIGDPTPNAVVADLPPPAQASSLDPASIVANVLASANATAIVASVDAVNGVGLVNESVANALQPVSSANAPEFANVNEINSFVQSLQDTIFENAPLGSLGTEFSIVEANEWSTELHTQWSNHKESGASIISDADYDDENSWELGIDSDDAELYSGKWSSSKMKSSKESSWDSDDEFNSVSARKSTSGSAGILNMNILMHAVGIVGGALIIF</sequence>
<organism evidence="1 2">
    <name type="scientific">Kickxella alabastrina</name>
    <dbReference type="NCBI Taxonomy" id="61397"/>
    <lineage>
        <taxon>Eukaryota</taxon>
        <taxon>Fungi</taxon>
        <taxon>Fungi incertae sedis</taxon>
        <taxon>Zoopagomycota</taxon>
        <taxon>Kickxellomycotina</taxon>
        <taxon>Kickxellomycetes</taxon>
        <taxon>Kickxellales</taxon>
        <taxon>Kickxellaceae</taxon>
        <taxon>Kickxella</taxon>
    </lineage>
</organism>
<evidence type="ECO:0000313" key="2">
    <source>
        <dbReference type="Proteomes" id="UP001150581"/>
    </source>
</evidence>
<protein>
    <submittedName>
        <fullName evidence="1">Uncharacterized protein</fullName>
    </submittedName>
</protein>
<reference evidence="1" key="1">
    <citation type="submission" date="2022-07" db="EMBL/GenBank/DDBJ databases">
        <title>Phylogenomic reconstructions and comparative analyses of Kickxellomycotina fungi.</title>
        <authorList>
            <person name="Reynolds N.K."/>
            <person name="Stajich J.E."/>
            <person name="Barry K."/>
            <person name="Grigoriev I.V."/>
            <person name="Crous P."/>
            <person name="Smith M.E."/>
        </authorList>
    </citation>
    <scope>NUCLEOTIDE SEQUENCE</scope>
    <source>
        <strain evidence="1">Benny 63K</strain>
    </source>
</reference>
<gene>
    <name evidence="1" type="ORF">LPJ66_005556</name>
</gene>